<gene>
    <name evidence="1" type="ORF">BV25DRAFT_1803695</name>
</gene>
<name>A0ACB8T313_9AGAM</name>
<dbReference type="Proteomes" id="UP000814140">
    <property type="component" value="Unassembled WGS sequence"/>
</dbReference>
<reference evidence="1" key="2">
    <citation type="journal article" date="2022" name="New Phytol.">
        <title>Evolutionary transition to the ectomycorrhizal habit in the genomes of a hyperdiverse lineage of mushroom-forming fungi.</title>
        <authorList>
            <person name="Looney B."/>
            <person name="Miyauchi S."/>
            <person name="Morin E."/>
            <person name="Drula E."/>
            <person name="Courty P.E."/>
            <person name="Kohler A."/>
            <person name="Kuo A."/>
            <person name="LaButti K."/>
            <person name="Pangilinan J."/>
            <person name="Lipzen A."/>
            <person name="Riley R."/>
            <person name="Andreopoulos W."/>
            <person name="He G."/>
            <person name="Johnson J."/>
            <person name="Nolan M."/>
            <person name="Tritt A."/>
            <person name="Barry K.W."/>
            <person name="Grigoriev I.V."/>
            <person name="Nagy L.G."/>
            <person name="Hibbett D."/>
            <person name="Henrissat B."/>
            <person name="Matheny P.B."/>
            <person name="Labbe J."/>
            <person name="Martin F.M."/>
        </authorList>
    </citation>
    <scope>NUCLEOTIDE SEQUENCE</scope>
    <source>
        <strain evidence="1">HHB10654</strain>
    </source>
</reference>
<sequence length="330" mass="37036">MPEPLNVVLSTFSCLGFILSLIPLYQHLEAGNAGTCLYMFWAAVSCLHQFINALIWTDDVDVAYSAPTWCAVSTHITLAEKVAMQAAALCIARRMYAIANKTFSSKRREETIDYSIGFGIPALQIGLYVAAFNGSRTMILEGTGCWPVVADNSTTYLLASVCPIVTILLTTFYGARALLSIRRRRNAMDISQKGLKLDNNLYFRMAILVGVIIFVSAPLCVYGLYLNGKSNSLHSWSHQRSRHSDLGAAAHQVSSAIWKANMRLRVAVELWQWINIIVSFLFFALFGFSHDAIKHYRFLVYAALDDFEDWDGQMNEDDLDDSEQLEERQT</sequence>
<dbReference type="EMBL" id="MU277207">
    <property type="protein sequence ID" value="KAI0062476.1"/>
    <property type="molecule type" value="Genomic_DNA"/>
</dbReference>
<proteinExistence type="predicted"/>
<reference evidence="1" key="1">
    <citation type="submission" date="2021-03" db="EMBL/GenBank/DDBJ databases">
        <authorList>
            <consortium name="DOE Joint Genome Institute"/>
            <person name="Ahrendt S."/>
            <person name="Looney B.P."/>
            <person name="Miyauchi S."/>
            <person name="Morin E."/>
            <person name="Drula E."/>
            <person name="Courty P.E."/>
            <person name="Chicoki N."/>
            <person name="Fauchery L."/>
            <person name="Kohler A."/>
            <person name="Kuo A."/>
            <person name="Labutti K."/>
            <person name="Pangilinan J."/>
            <person name="Lipzen A."/>
            <person name="Riley R."/>
            <person name="Andreopoulos W."/>
            <person name="He G."/>
            <person name="Johnson J."/>
            <person name="Barry K.W."/>
            <person name="Grigoriev I.V."/>
            <person name="Nagy L."/>
            <person name="Hibbett D."/>
            <person name="Henrissat B."/>
            <person name="Matheny P.B."/>
            <person name="Labbe J."/>
            <person name="Martin F."/>
        </authorList>
    </citation>
    <scope>NUCLEOTIDE SEQUENCE</scope>
    <source>
        <strain evidence="1">HHB10654</strain>
    </source>
</reference>
<accession>A0ACB8T313</accession>
<organism evidence="1 2">
    <name type="scientific">Artomyces pyxidatus</name>
    <dbReference type="NCBI Taxonomy" id="48021"/>
    <lineage>
        <taxon>Eukaryota</taxon>
        <taxon>Fungi</taxon>
        <taxon>Dikarya</taxon>
        <taxon>Basidiomycota</taxon>
        <taxon>Agaricomycotina</taxon>
        <taxon>Agaricomycetes</taxon>
        <taxon>Russulales</taxon>
        <taxon>Auriscalpiaceae</taxon>
        <taxon>Artomyces</taxon>
    </lineage>
</organism>
<evidence type="ECO:0000313" key="2">
    <source>
        <dbReference type="Proteomes" id="UP000814140"/>
    </source>
</evidence>
<protein>
    <submittedName>
        <fullName evidence="1">STE3-like pheromone receptor</fullName>
    </submittedName>
</protein>
<keyword evidence="2" id="KW-1185">Reference proteome</keyword>
<comment type="caution">
    <text evidence="1">The sequence shown here is derived from an EMBL/GenBank/DDBJ whole genome shotgun (WGS) entry which is preliminary data.</text>
</comment>
<evidence type="ECO:0000313" key="1">
    <source>
        <dbReference type="EMBL" id="KAI0062476.1"/>
    </source>
</evidence>